<name>A0A1Y1RT91_9SPIO</name>
<dbReference type="InterPro" id="IPR002197">
    <property type="entry name" value="HTH_Fis"/>
</dbReference>
<dbReference type="PRINTS" id="PR01590">
    <property type="entry name" value="HTHFIS"/>
</dbReference>
<dbReference type="InterPro" id="IPR003593">
    <property type="entry name" value="AAA+_ATPase"/>
</dbReference>
<dbReference type="GO" id="GO:0006355">
    <property type="term" value="P:regulation of DNA-templated transcription"/>
    <property type="evidence" value="ECO:0007669"/>
    <property type="project" value="InterPro"/>
</dbReference>
<dbReference type="Gene3D" id="1.10.10.60">
    <property type="entry name" value="Homeodomain-like"/>
    <property type="match status" value="1"/>
</dbReference>
<feature type="domain" description="Sigma-54 factor interaction" evidence="6">
    <location>
        <begin position="326"/>
        <end position="556"/>
    </location>
</feature>
<dbReference type="PROSITE" id="PS00675">
    <property type="entry name" value="SIGMA54_INTERACT_1"/>
    <property type="match status" value="1"/>
</dbReference>
<dbReference type="STRING" id="1963862.B4O97_18105"/>
<keyword evidence="4" id="KW-0238">DNA-binding</keyword>
<dbReference type="PANTHER" id="PTHR32071">
    <property type="entry name" value="TRANSCRIPTIONAL REGULATORY PROTEIN"/>
    <property type="match status" value="1"/>
</dbReference>
<keyword evidence="2" id="KW-0067">ATP-binding</keyword>
<dbReference type="GO" id="GO:0000156">
    <property type="term" value="F:phosphorelay response regulator activity"/>
    <property type="evidence" value="ECO:0007669"/>
    <property type="project" value="InterPro"/>
</dbReference>
<dbReference type="GO" id="GO:0043565">
    <property type="term" value="F:sequence-specific DNA binding"/>
    <property type="evidence" value="ECO:0007669"/>
    <property type="project" value="InterPro"/>
</dbReference>
<dbReference type="PANTHER" id="PTHR32071:SF57">
    <property type="entry name" value="C4-DICARBOXYLATE TRANSPORT TRANSCRIPTIONAL REGULATORY PROTEIN DCTD"/>
    <property type="match status" value="1"/>
</dbReference>
<dbReference type="InterPro" id="IPR009057">
    <property type="entry name" value="Homeodomain-like_sf"/>
</dbReference>
<evidence type="ECO:0000256" key="5">
    <source>
        <dbReference type="ARBA" id="ARBA00023163"/>
    </source>
</evidence>
<dbReference type="CDD" id="cd00009">
    <property type="entry name" value="AAA"/>
    <property type="match status" value="1"/>
</dbReference>
<dbReference type="Pfam" id="PF02954">
    <property type="entry name" value="HTH_8"/>
    <property type="match status" value="1"/>
</dbReference>
<dbReference type="Pfam" id="PF06506">
    <property type="entry name" value="PrpR_N"/>
    <property type="match status" value="1"/>
</dbReference>
<dbReference type="InterPro" id="IPR002078">
    <property type="entry name" value="Sigma_54_int"/>
</dbReference>
<dbReference type="InterPro" id="IPR058031">
    <property type="entry name" value="AAA_lid_NorR"/>
</dbReference>
<reference evidence="8 9" key="1">
    <citation type="submission" date="2017-03" db="EMBL/GenBank/DDBJ databases">
        <title>Draft Genome sequence of Marispirochaeta sp. strain JC444.</title>
        <authorList>
            <person name="Shivani Y."/>
            <person name="Subhash Y."/>
            <person name="Sasikala C."/>
            <person name="Ramana C."/>
        </authorList>
    </citation>
    <scope>NUCLEOTIDE SEQUENCE [LARGE SCALE GENOMIC DNA]</scope>
    <source>
        <strain evidence="8 9">JC444</strain>
    </source>
</reference>
<dbReference type="Proteomes" id="UP000192343">
    <property type="component" value="Unassembled WGS sequence"/>
</dbReference>
<dbReference type="Gene3D" id="3.40.50.2300">
    <property type="match status" value="1"/>
</dbReference>
<feature type="domain" description="PAS" evidence="7">
    <location>
        <begin position="198"/>
        <end position="238"/>
    </location>
</feature>
<comment type="caution">
    <text evidence="8">The sequence shown here is derived from an EMBL/GenBank/DDBJ whole genome shotgun (WGS) entry which is preliminary data.</text>
</comment>
<dbReference type="EMBL" id="MWQY01000031">
    <property type="protein sequence ID" value="ORC30331.1"/>
    <property type="molecule type" value="Genomic_DNA"/>
</dbReference>
<dbReference type="InterPro" id="IPR025662">
    <property type="entry name" value="Sigma_54_int_dom_ATP-bd_1"/>
</dbReference>
<dbReference type="InterPro" id="IPR025943">
    <property type="entry name" value="Sigma_54_int_dom_ATP-bd_2"/>
</dbReference>
<dbReference type="CDD" id="cd00130">
    <property type="entry name" value="PAS"/>
    <property type="match status" value="1"/>
</dbReference>
<evidence type="ECO:0000256" key="4">
    <source>
        <dbReference type="ARBA" id="ARBA00023125"/>
    </source>
</evidence>
<organism evidence="8 9">
    <name type="scientific">Marispirochaeta aestuarii</name>
    <dbReference type="NCBI Taxonomy" id="1963862"/>
    <lineage>
        <taxon>Bacteria</taxon>
        <taxon>Pseudomonadati</taxon>
        <taxon>Spirochaetota</taxon>
        <taxon>Spirochaetia</taxon>
        <taxon>Spirochaetales</taxon>
        <taxon>Spirochaetaceae</taxon>
        <taxon>Marispirochaeta</taxon>
    </lineage>
</organism>
<evidence type="ECO:0000259" key="6">
    <source>
        <dbReference type="PROSITE" id="PS50045"/>
    </source>
</evidence>
<evidence type="ECO:0000256" key="1">
    <source>
        <dbReference type="ARBA" id="ARBA00022741"/>
    </source>
</evidence>
<gene>
    <name evidence="8" type="ORF">B4O97_18105</name>
</gene>
<dbReference type="InterPro" id="IPR010524">
    <property type="entry name" value="Sig_transdc_resp-reg_PrpR_N"/>
</dbReference>
<dbReference type="InterPro" id="IPR025944">
    <property type="entry name" value="Sigma_54_int_dom_CS"/>
</dbReference>
<accession>A0A1Y1RT91</accession>
<evidence type="ECO:0000256" key="2">
    <source>
        <dbReference type="ARBA" id="ARBA00022840"/>
    </source>
</evidence>
<evidence type="ECO:0008006" key="10">
    <source>
        <dbReference type="Google" id="ProtNLM"/>
    </source>
</evidence>
<dbReference type="GO" id="GO:0005524">
    <property type="term" value="F:ATP binding"/>
    <property type="evidence" value="ECO:0007669"/>
    <property type="project" value="UniProtKB-KW"/>
</dbReference>
<keyword evidence="5" id="KW-0804">Transcription</keyword>
<evidence type="ECO:0000259" key="7">
    <source>
        <dbReference type="PROSITE" id="PS50112"/>
    </source>
</evidence>
<dbReference type="AlphaFoldDB" id="A0A1Y1RT91"/>
<evidence type="ECO:0000313" key="8">
    <source>
        <dbReference type="EMBL" id="ORC30331.1"/>
    </source>
</evidence>
<keyword evidence="1" id="KW-0547">Nucleotide-binding</keyword>
<dbReference type="SMART" id="SM00091">
    <property type="entry name" value="PAS"/>
    <property type="match status" value="1"/>
</dbReference>
<dbReference type="SUPFAM" id="SSF159800">
    <property type="entry name" value="PrpR receptor domain-like"/>
    <property type="match status" value="1"/>
</dbReference>
<dbReference type="Gene3D" id="3.40.50.300">
    <property type="entry name" value="P-loop containing nucleotide triphosphate hydrolases"/>
    <property type="match status" value="1"/>
</dbReference>
<sequence>MIQFLMLKITFVIPYYDLEETVHKYLSEARHRDVSFDTTHIVGTEDVRKLKFDCDIIIARGITCAALREYHPEITVVEIPVTGYDVICALDECKRRFGARKIAVIGSVNMVYGSPVLNNIMDIEVMVYRVEKEGDASYYIHDAVERGADAIVGGLMTYNFALQTGLNATWIKSREDAIKQAVDEAIRTSEIKEKERERAEFFQIIMDYTHEGILAVDRSGRITAVNTSASRMLGFQRSILGRPVESVLSSDSISRVLERGEEDLGALELVGDSHVAANFVPIRIDNVVTGAVATLQNVSRIVEIENKIRKKILTKGHTAKYGFQDIVGRSDRIKTAISTAEKFSKVDANVLIFGETGTGKELFAHSIHRMSTRSQGPFVAVNCAALPEQLLESELFGYTEGAFTGAMKGGKAGLFEIAHEGTIFLDEVGEIPLPLQAKLLRVLQEREIMRIGHDRVIPIDVRIIAATNKDLGAMAKEGKFRQDILFRLDVLRINVPPLRQHREDVPLLMKHYLNLYRSRMGLPGVAVNPGAMGLLESYSWPGNVRELANLCERLSALCEENIVDCGDIEGLSADTPARSSLPDTAALQEDTVPELKTLEKQAILTAVEAAGGNYSQAARSLGISRSTLWRKMKSLGQE</sequence>
<dbReference type="InterPro" id="IPR027417">
    <property type="entry name" value="P-loop_NTPase"/>
</dbReference>
<dbReference type="Pfam" id="PF25601">
    <property type="entry name" value="AAA_lid_14"/>
    <property type="match status" value="1"/>
</dbReference>
<dbReference type="NCBIfam" id="TIGR00229">
    <property type="entry name" value="sensory_box"/>
    <property type="match status" value="1"/>
</dbReference>
<dbReference type="SMART" id="SM00382">
    <property type="entry name" value="AAA"/>
    <property type="match status" value="1"/>
</dbReference>
<evidence type="ECO:0000313" key="9">
    <source>
        <dbReference type="Proteomes" id="UP000192343"/>
    </source>
</evidence>
<protein>
    <recommendedName>
        <fullName evidence="10">Sigma-54-dependent Fis family transcriptional regulator</fullName>
    </recommendedName>
</protein>
<keyword evidence="3" id="KW-0805">Transcription regulation</keyword>
<dbReference type="PROSITE" id="PS50045">
    <property type="entry name" value="SIGMA54_INTERACT_4"/>
    <property type="match status" value="1"/>
</dbReference>
<evidence type="ECO:0000256" key="3">
    <source>
        <dbReference type="ARBA" id="ARBA00023015"/>
    </source>
</evidence>
<dbReference type="Pfam" id="PF00158">
    <property type="entry name" value="Sigma54_activat"/>
    <property type="match status" value="1"/>
</dbReference>
<proteinExistence type="predicted"/>
<dbReference type="SUPFAM" id="SSF46689">
    <property type="entry name" value="Homeodomain-like"/>
    <property type="match status" value="1"/>
</dbReference>
<dbReference type="PROSITE" id="PS00676">
    <property type="entry name" value="SIGMA54_INTERACT_2"/>
    <property type="match status" value="1"/>
</dbReference>
<dbReference type="PROSITE" id="PS50112">
    <property type="entry name" value="PAS"/>
    <property type="match status" value="1"/>
</dbReference>
<dbReference type="InterPro" id="IPR035965">
    <property type="entry name" value="PAS-like_dom_sf"/>
</dbReference>
<dbReference type="FunFam" id="3.40.50.300:FF:000006">
    <property type="entry name" value="DNA-binding transcriptional regulator NtrC"/>
    <property type="match status" value="1"/>
</dbReference>
<dbReference type="SUPFAM" id="SSF55785">
    <property type="entry name" value="PYP-like sensor domain (PAS domain)"/>
    <property type="match status" value="1"/>
</dbReference>
<dbReference type="InterPro" id="IPR000014">
    <property type="entry name" value="PAS"/>
</dbReference>
<dbReference type="Gene3D" id="3.30.450.20">
    <property type="entry name" value="PAS domain"/>
    <property type="match status" value="1"/>
</dbReference>
<dbReference type="Gene3D" id="1.10.8.60">
    <property type="match status" value="1"/>
</dbReference>
<dbReference type="SUPFAM" id="SSF52540">
    <property type="entry name" value="P-loop containing nucleoside triphosphate hydrolases"/>
    <property type="match status" value="1"/>
</dbReference>
<keyword evidence="9" id="KW-1185">Reference proteome</keyword>
<dbReference type="Pfam" id="PF13426">
    <property type="entry name" value="PAS_9"/>
    <property type="match status" value="1"/>
</dbReference>
<dbReference type="Gene3D" id="3.40.50.10660">
    <property type="entry name" value="PrpR receptor domain-like"/>
    <property type="match status" value="1"/>
</dbReference>
<dbReference type="PROSITE" id="PS00688">
    <property type="entry name" value="SIGMA54_INTERACT_3"/>
    <property type="match status" value="1"/>
</dbReference>